<keyword evidence="3" id="KW-1185">Reference proteome</keyword>
<dbReference type="Proteomes" id="UP001296873">
    <property type="component" value="Unassembled WGS sequence"/>
</dbReference>
<accession>A0ABS1DA33</accession>
<organism evidence="2 3">
    <name type="scientific">Rhodovibrio sodomensis</name>
    <dbReference type="NCBI Taxonomy" id="1088"/>
    <lineage>
        <taxon>Bacteria</taxon>
        <taxon>Pseudomonadati</taxon>
        <taxon>Pseudomonadota</taxon>
        <taxon>Alphaproteobacteria</taxon>
        <taxon>Rhodospirillales</taxon>
        <taxon>Rhodovibrionaceae</taxon>
        <taxon>Rhodovibrio</taxon>
    </lineage>
</organism>
<sequence length="434" mass="47048">MRIDMTERRAKDAAKALKKSQALAPAQLSYQQCLEVVAGALGAASWNTLQSQLSRDPDDSTPKLTDTPANALLAELDRRGEHLVLPLPAMQETAPEAAGTLAARLRALLTKPDEAPDDIIMDLAHGALDNIDELVARLADDLDELPAGNAGSLPDPARIAETDRLLACVDCQVVEEPSTYLKAISAAAFEADDRLTEIRFAWRPGGSEYGKVGVEVQDRDGPVKLTHVHPLTARALFDASNGDSAMEEMSILHRNHAFGDDRAVLVMMRSGYGFLFVNDAPEAGYLGDGDRIGLLFDNSRIPGAGTRPRHVHLLTARQLLADRWADLMPTEQPARPDYTARILAHFGEGPAPRLFGFTLDVTDQVLDPRTPLQAVRKSLQDGVGHWRLDGAPTPTGPRPFNVQVRSGAEAFFGKPVNEITDSDRAAARRALGWS</sequence>
<dbReference type="InterPro" id="IPR045517">
    <property type="entry name" value="Glyoxalase_8"/>
</dbReference>
<reference evidence="2 3" key="1">
    <citation type="journal article" date="2020" name="Microorganisms">
        <title>Osmotic Adaptation and Compatible Solute Biosynthesis of Phototrophic Bacteria as Revealed from Genome Analyses.</title>
        <authorList>
            <person name="Imhoff J.F."/>
            <person name="Rahn T."/>
            <person name="Kunzel S."/>
            <person name="Keller A."/>
            <person name="Neulinger S.C."/>
        </authorList>
    </citation>
    <scope>NUCLEOTIDE SEQUENCE [LARGE SCALE GENOMIC DNA]</scope>
    <source>
        <strain evidence="2 3">DSM 9895</strain>
    </source>
</reference>
<evidence type="ECO:0000313" key="3">
    <source>
        <dbReference type="Proteomes" id="UP001296873"/>
    </source>
</evidence>
<evidence type="ECO:0000259" key="1">
    <source>
        <dbReference type="Pfam" id="PF20066"/>
    </source>
</evidence>
<proteinExistence type="predicted"/>
<gene>
    <name evidence="2" type="ORF">CKO28_00940</name>
</gene>
<dbReference type="Pfam" id="PF20066">
    <property type="entry name" value="Glyoxalase_8"/>
    <property type="match status" value="1"/>
</dbReference>
<comment type="caution">
    <text evidence="2">The sequence shown here is derived from an EMBL/GenBank/DDBJ whole genome shotgun (WGS) entry which is preliminary data.</text>
</comment>
<dbReference type="RefSeq" id="WP_200338659.1">
    <property type="nucleotide sequence ID" value="NZ_NRRL01000001.1"/>
</dbReference>
<name>A0ABS1DA33_9PROT</name>
<evidence type="ECO:0000313" key="2">
    <source>
        <dbReference type="EMBL" id="MBK1666608.1"/>
    </source>
</evidence>
<protein>
    <recommendedName>
        <fullName evidence="1">Glyoxalase-related protein domain-containing protein</fullName>
    </recommendedName>
</protein>
<feature type="domain" description="Glyoxalase-related protein" evidence="1">
    <location>
        <begin position="7"/>
        <end position="58"/>
    </location>
</feature>
<dbReference type="EMBL" id="NRRL01000001">
    <property type="protein sequence ID" value="MBK1666608.1"/>
    <property type="molecule type" value="Genomic_DNA"/>
</dbReference>